<proteinExistence type="predicted"/>
<reference evidence="1 2" key="1">
    <citation type="submission" date="2021-06" db="EMBL/GenBank/DDBJ databases">
        <authorList>
            <person name="Kallberg Y."/>
            <person name="Tangrot J."/>
            <person name="Rosling A."/>
        </authorList>
    </citation>
    <scope>NUCLEOTIDE SEQUENCE [LARGE SCALE GENOMIC DNA]</scope>
    <source>
        <strain evidence="1 2">120-4 pot B 10/14</strain>
    </source>
</reference>
<accession>A0ABM8VX46</accession>
<protein>
    <submittedName>
        <fullName evidence="1">14135_t:CDS:1</fullName>
    </submittedName>
</protein>
<gene>
    <name evidence="1" type="ORF">GMARGA_LOCUS657</name>
</gene>
<dbReference type="Proteomes" id="UP000789901">
    <property type="component" value="Unassembled WGS sequence"/>
</dbReference>
<comment type="caution">
    <text evidence="1">The sequence shown here is derived from an EMBL/GenBank/DDBJ whole genome shotgun (WGS) entry which is preliminary data.</text>
</comment>
<evidence type="ECO:0000313" key="2">
    <source>
        <dbReference type="Proteomes" id="UP000789901"/>
    </source>
</evidence>
<name>A0ABM8VX46_GIGMA</name>
<organism evidence="1 2">
    <name type="scientific">Gigaspora margarita</name>
    <dbReference type="NCBI Taxonomy" id="4874"/>
    <lineage>
        <taxon>Eukaryota</taxon>
        <taxon>Fungi</taxon>
        <taxon>Fungi incertae sedis</taxon>
        <taxon>Mucoromycota</taxon>
        <taxon>Glomeromycotina</taxon>
        <taxon>Glomeromycetes</taxon>
        <taxon>Diversisporales</taxon>
        <taxon>Gigasporaceae</taxon>
        <taxon>Gigaspora</taxon>
    </lineage>
</organism>
<keyword evidence="2" id="KW-1185">Reference proteome</keyword>
<evidence type="ECO:0000313" key="1">
    <source>
        <dbReference type="EMBL" id="CAG8468464.1"/>
    </source>
</evidence>
<dbReference type="EMBL" id="CAJVQB010000117">
    <property type="protein sequence ID" value="CAG8468464.1"/>
    <property type="molecule type" value="Genomic_DNA"/>
</dbReference>
<sequence length="58" mass="6854">MIGYTETRIKITLLKLRKLKQEGAQSEIALEDWNFIFIDRVISNKEKRKEICKALSEN</sequence>